<dbReference type="Gene3D" id="3.30.250.20">
    <property type="entry name" value="L1 transposable element, C-terminal domain"/>
    <property type="match status" value="1"/>
</dbReference>
<comment type="caution">
    <text evidence="3">The sequence shown here is derived from an EMBL/GenBank/DDBJ whole genome shotgun (WGS) entry which is preliminary data.</text>
</comment>
<evidence type="ECO:0000313" key="4">
    <source>
        <dbReference type="Proteomes" id="UP000438429"/>
    </source>
</evidence>
<gene>
    <name evidence="3" type="ORF">F2P81_025546</name>
</gene>
<accession>A0A6A4RT69</accession>
<evidence type="ECO:0000313" key="3">
    <source>
        <dbReference type="EMBL" id="KAF0022202.1"/>
    </source>
</evidence>
<dbReference type="InterPro" id="IPR042566">
    <property type="entry name" value="L1_C"/>
</dbReference>
<reference evidence="3 4" key="1">
    <citation type="submission" date="2019-06" db="EMBL/GenBank/DDBJ databases">
        <title>Draft genomes of female and male turbot (Scophthalmus maximus).</title>
        <authorList>
            <person name="Xu H."/>
            <person name="Xu X.-W."/>
            <person name="Shao C."/>
            <person name="Chen S."/>
        </authorList>
    </citation>
    <scope>NUCLEOTIDE SEQUENCE [LARGE SCALE GENOMIC DNA]</scope>
    <source>
        <strain evidence="3">Ysfricsl-2016a</strain>
        <tissue evidence="3">Blood</tissue>
    </source>
</reference>
<feature type="coiled-coil region" evidence="1">
    <location>
        <begin position="19"/>
        <end position="60"/>
    </location>
</feature>
<evidence type="ECO:0000256" key="2">
    <source>
        <dbReference type="SAM" id="MobiDB-lite"/>
    </source>
</evidence>
<evidence type="ECO:0008006" key="5">
    <source>
        <dbReference type="Google" id="ProtNLM"/>
    </source>
</evidence>
<dbReference type="PANTHER" id="PTHR11505">
    <property type="entry name" value="L1 TRANSPOSABLE ELEMENT-RELATED"/>
    <property type="match status" value="1"/>
</dbReference>
<evidence type="ECO:0000256" key="1">
    <source>
        <dbReference type="SAM" id="Coils"/>
    </source>
</evidence>
<name>A0A6A4RT69_SCOMX</name>
<dbReference type="InterPro" id="IPR004244">
    <property type="entry name" value="Transposase_22"/>
</dbReference>
<dbReference type="AlphaFoldDB" id="A0A6A4RT69"/>
<feature type="region of interest" description="Disordered" evidence="2">
    <location>
        <begin position="62"/>
        <end position="95"/>
    </location>
</feature>
<organism evidence="3 4">
    <name type="scientific">Scophthalmus maximus</name>
    <name type="common">Turbot</name>
    <name type="synonym">Psetta maxima</name>
    <dbReference type="NCBI Taxonomy" id="52904"/>
    <lineage>
        <taxon>Eukaryota</taxon>
        <taxon>Metazoa</taxon>
        <taxon>Chordata</taxon>
        <taxon>Craniata</taxon>
        <taxon>Vertebrata</taxon>
        <taxon>Euteleostomi</taxon>
        <taxon>Actinopterygii</taxon>
        <taxon>Neopterygii</taxon>
        <taxon>Teleostei</taxon>
        <taxon>Neoteleostei</taxon>
        <taxon>Acanthomorphata</taxon>
        <taxon>Carangaria</taxon>
        <taxon>Pleuronectiformes</taxon>
        <taxon>Pleuronectoidei</taxon>
        <taxon>Scophthalmidae</taxon>
        <taxon>Scophthalmus</taxon>
    </lineage>
</organism>
<protein>
    <recommendedName>
        <fullName evidence="5">Transposase element L1Md-A101/L1Md-A102/L1Md-A2</fullName>
    </recommendedName>
</protein>
<keyword evidence="1" id="KW-0175">Coiled coil</keyword>
<proteinExistence type="predicted"/>
<sequence>MDTRLDKIQAVVSGQGQRITNLKSNAEAVCGQLEQLEATCSSLQEDNKSLKSKLSDLEGRSRRQNVIGDQVLPSPSELDRAHHTLAPKPGPRERPRPVIIRFHRYQIKDLIMREARKQGEREYHGHKLRFYEDYSEEVLKQRAEYKGVMAELYQCGLRPSLLFPAKLRITLQSSERTWLRSVSEASNYISTLGVSP</sequence>
<dbReference type="Proteomes" id="UP000438429">
    <property type="component" value="Unassembled WGS sequence"/>
</dbReference>
<dbReference type="EMBL" id="VEVO01000044">
    <property type="protein sequence ID" value="KAF0022202.1"/>
    <property type="molecule type" value="Genomic_DNA"/>
</dbReference>